<dbReference type="OrthoDB" id="9790035at2"/>
<evidence type="ECO:0000313" key="2">
    <source>
        <dbReference type="Proteomes" id="UP000249522"/>
    </source>
</evidence>
<gene>
    <name evidence="1" type="ORF">DNH61_06905</name>
</gene>
<dbReference type="PANTHER" id="PTHR43422:SF3">
    <property type="entry name" value="THIAMINE THIAZOLE SYNTHASE"/>
    <property type="match status" value="1"/>
</dbReference>
<keyword evidence="2" id="KW-1185">Reference proteome</keyword>
<dbReference type="Gene3D" id="3.50.50.60">
    <property type="entry name" value="FAD/NAD(P)-binding domain"/>
    <property type="match status" value="1"/>
</dbReference>
<sequence>MTNSNSKGKAILIGGGMAGLLAARVLSDHYDEVVVIEKDEFPAGPDLRPGTPQAFHPHRFMPRGKAVTERLFPGFEQDLAAQGCPSTLGKTMHFKNQYGTMEMNNDQNDRKFSRALLEWVIRQRVVSIPNVRFLPRHDVTGLLTTPDRSAVVGVKVRERSPSKLEKALTADLVIDTSGRFSKLSDWLTDLGYEVPKPDLLKVSLGYSTRRYRVPPHLTHLIDKWDVINLQGQPEGGTYTCVFSFIENGIAEVLLYRPGGNYPPTVADEFELALKQLPSPIISEMVRDLEPTALPRSYRVPELYCHRYEQMSRWPAGLLVLGDAYCIYDPIFGQGMSVVTLTAEILEACLLERREHHRSGWEQDALRRVKEVIEPAFWLNCTADLRWSGVEYEGSDSSTKSAFSREYMELFLQHAMRTSDLQLYGLYWAVNSLMVSPRHLFNPEMAVQVLSASEEGRRLLSTLAGENGESIETMLEERFPQFSEAPYGHSYSG</sequence>
<dbReference type="AlphaFoldDB" id="A0A2W1L8M5"/>
<dbReference type="SUPFAM" id="SSF51905">
    <property type="entry name" value="FAD/NAD(P)-binding domain"/>
    <property type="match status" value="1"/>
</dbReference>
<reference evidence="1 2" key="1">
    <citation type="submission" date="2018-06" db="EMBL/GenBank/DDBJ databases">
        <title>Paenibacillus imtechensis sp. nov.</title>
        <authorList>
            <person name="Pinnaka A.K."/>
            <person name="Singh H."/>
            <person name="Kaur M."/>
        </authorList>
    </citation>
    <scope>NUCLEOTIDE SEQUENCE [LARGE SCALE GENOMIC DNA]</scope>
    <source>
        <strain evidence="1 2">SMB1</strain>
    </source>
</reference>
<proteinExistence type="predicted"/>
<dbReference type="RefSeq" id="WP_111145933.1">
    <property type="nucleotide sequence ID" value="NZ_QKRB01000037.1"/>
</dbReference>
<dbReference type="Proteomes" id="UP000249522">
    <property type="component" value="Unassembled WGS sequence"/>
</dbReference>
<accession>A0A2W1L8M5</accession>
<organism evidence="1 2">
    <name type="scientific">Paenibacillus sambharensis</name>
    <dbReference type="NCBI Taxonomy" id="1803190"/>
    <lineage>
        <taxon>Bacteria</taxon>
        <taxon>Bacillati</taxon>
        <taxon>Bacillota</taxon>
        <taxon>Bacilli</taxon>
        <taxon>Bacillales</taxon>
        <taxon>Paenibacillaceae</taxon>
        <taxon>Paenibacillus</taxon>
    </lineage>
</organism>
<name>A0A2W1L8M5_9BACL</name>
<dbReference type="EMBL" id="QKRB01000037">
    <property type="protein sequence ID" value="PZD96528.1"/>
    <property type="molecule type" value="Genomic_DNA"/>
</dbReference>
<protein>
    <submittedName>
        <fullName evidence="1">FAD dependent oxidoreductase</fullName>
    </submittedName>
</protein>
<comment type="caution">
    <text evidence="1">The sequence shown here is derived from an EMBL/GenBank/DDBJ whole genome shotgun (WGS) entry which is preliminary data.</text>
</comment>
<evidence type="ECO:0000313" key="1">
    <source>
        <dbReference type="EMBL" id="PZD96528.1"/>
    </source>
</evidence>
<dbReference type="PANTHER" id="PTHR43422">
    <property type="entry name" value="THIAMINE THIAZOLE SYNTHASE"/>
    <property type="match status" value="1"/>
</dbReference>
<dbReference type="InterPro" id="IPR036188">
    <property type="entry name" value="FAD/NAD-bd_sf"/>
</dbReference>